<dbReference type="AlphaFoldDB" id="A0A6G8KYC2"/>
<dbReference type="GO" id="GO:0005886">
    <property type="term" value="C:plasma membrane"/>
    <property type="evidence" value="ECO:0007669"/>
    <property type="project" value="TreeGrafter"/>
</dbReference>
<feature type="transmembrane region" description="Helical" evidence="8">
    <location>
        <begin position="468"/>
        <end position="488"/>
    </location>
</feature>
<feature type="transmembrane region" description="Helical" evidence="8">
    <location>
        <begin position="240"/>
        <end position="262"/>
    </location>
</feature>
<gene>
    <name evidence="9" type="ORF">EW640_10285</name>
</gene>
<reference evidence="9 10" key="1">
    <citation type="submission" date="2019-02" db="EMBL/GenBank/DDBJ databases">
        <title>Complete Genome Sequence and Methylome Analysis of Brevibacterium luteolum NEB1784.</title>
        <authorList>
            <person name="Fomenkov A."/>
            <person name="Roberts R.J."/>
        </authorList>
    </citation>
    <scope>NUCLEOTIDE SEQUENCE [LARGE SCALE GENOMIC DNA]</scope>
    <source>
        <strain evidence="9 10">NEB1784</strain>
    </source>
</reference>
<protein>
    <submittedName>
        <fullName evidence="9">Sodium:solute symporter family protein</fullName>
    </submittedName>
</protein>
<proteinExistence type="inferred from homology"/>
<name>A0A6G8KYC2_9MICO</name>
<feature type="transmembrane region" description="Helical" evidence="8">
    <location>
        <begin position="130"/>
        <end position="153"/>
    </location>
</feature>
<dbReference type="KEGG" id="blut:EW640_10285"/>
<feature type="transmembrane region" description="Helical" evidence="8">
    <location>
        <begin position="101"/>
        <end position="124"/>
    </location>
</feature>
<keyword evidence="3" id="KW-0813">Transport</keyword>
<dbReference type="Proteomes" id="UP000501518">
    <property type="component" value="Chromosome"/>
</dbReference>
<feature type="transmembrane region" description="Helical" evidence="8">
    <location>
        <begin position="440"/>
        <end position="461"/>
    </location>
</feature>
<evidence type="ECO:0000313" key="10">
    <source>
        <dbReference type="Proteomes" id="UP000501518"/>
    </source>
</evidence>
<dbReference type="CDD" id="cd10322">
    <property type="entry name" value="SLC5sbd"/>
    <property type="match status" value="1"/>
</dbReference>
<dbReference type="InterPro" id="IPR001734">
    <property type="entry name" value="Na/solute_symporter"/>
</dbReference>
<dbReference type="GO" id="GO:0022857">
    <property type="term" value="F:transmembrane transporter activity"/>
    <property type="evidence" value="ECO:0007669"/>
    <property type="project" value="InterPro"/>
</dbReference>
<sequence length="531" mass="56478">MCRRRAALVTFSSSATTAKYSSRLSVTSTISFSSSSDQKRVLDLWYRSFDSSERLSTTRMQLSTIDLILVGVYFLVMLFIGFQTARRISTPDDFAVAGRRLTWPVVFATMAATFLGGGATMGRAGQSYEIGYAFMFAAIAFPFQTMLVGWFIAPRLNAYRKSETIGDIFELHSGRLARLLVGILGLGVSIGILGAQALALGTIFKVVFGMDPTLGIIVGMVVVLLYSTAGGMWADVQTDVIQFIMLGIFLPVALLIGVFTAGGPSDFVARIPDTHLELFSAFGFWEFLAIFVAFALGEALIPPYVQRAFGATDPKTARKGYAFAGAFGLIFYFVSASLGVLAFVMYPNIAADDAIPAVVTELLPVGAAGLVAASLVAVIMSTADSLLNSAAVVFSKDIVKGFLVPNIKPRQLLWTERASNFGIGLGALLFALNAESIVDALLLTYGFWAPTVVVPLVAVVVTKQRAPVAVVAAMTAGAVSSAIWTFGLGTPADINAVIIGLPINIIVLIATYALVDAPRNRRTGTEKVVAA</sequence>
<evidence type="ECO:0000256" key="5">
    <source>
        <dbReference type="ARBA" id="ARBA00022989"/>
    </source>
</evidence>
<evidence type="ECO:0000256" key="6">
    <source>
        <dbReference type="ARBA" id="ARBA00023136"/>
    </source>
</evidence>
<evidence type="ECO:0000256" key="2">
    <source>
        <dbReference type="ARBA" id="ARBA00006434"/>
    </source>
</evidence>
<dbReference type="EMBL" id="CP035810">
    <property type="protein sequence ID" value="QIN29623.1"/>
    <property type="molecule type" value="Genomic_DNA"/>
</dbReference>
<dbReference type="Pfam" id="PF00474">
    <property type="entry name" value="SSF"/>
    <property type="match status" value="1"/>
</dbReference>
<keyword evidence="5 8" id="KW-1133">Transmembrane helix</keyword>
<keyword evidence="4 8" id="KW-0812">Transmembrane</keyword>
<evidence type="ECO:0000256" key="4">
    <source>
        <dbReference type="ARBA" id="ARBA00022692"/>
    </source>
</evidence>
<evidence type="ECO:0000256" key="7">
    <source>
        <dbReference type="RuleBase" id="RU362091"/>
    </source>
</evidence>
<dbReference type="PANTHER" id="PTHR48086">
    <property type="entry name" value="SODIUM/PROLINE SYMPORTER-RELATED"/>
    <property type="match status" value="1"/>
</dbReference>
<feature type="transmembrane region" description="Helical" evidence="8">
    <location>
        <begin position="179"/>
        <end position="208"/>
    </location>
</feature>
<evidence type="ECO:0000256" key="8">
    <source>
        <dbReference type="SAM" id="Phobius"/>
    </source>
</evidence>
<feature type="transmembrane region" description="Helical" evidence="8">
    <location>
        <begin position="214"/>
        <end position="233"/>
    </location>
</feature>
<dbReference type="InterPro" id="IPR050277">
    <property type="entry name" value="Sodium:Solute_Symporter"/>
</dbReference>
<feature type="transmembrane region" description="Helical" evidence="8">
    <location>
        <begin position="494"/>
        <end position="515"/>
    </location>
</feature>
<keyword evidence="6 8" id="KW-0472">Membrane</keyword>
<evidence type="ECO:0000313" key="9">
    <source>
        <dbReference type="EMBL" id="QIN29623.1"/>
    </source>
</evidence>
<evidence type="ECO:0000256" key="1">
    <source>
        <dbReference type="ARBA" id="ARBA00004141"/>
    </source>
</evidence>
<dbReference type="PANTHER" id="PTHR48086:SF7">
    <property type="entry name" value="SODIUM-SOLUTE SYMPORTER-RELATED"/>
    <property type="match status" value="1"/>
</dbReference>
<feature type="transmembrane region" description="Helical" evidence="8">
    <location>
        <begin position="321"/>
        <end position="346"/>
    </location>
</feature>
<comment type="similarity">
    <text evidence="2 7">Belongs to the sodium:solute symporter (SSF) (TC 2.A.21) family.</text>
</comment>
<dbReference type="PROSITE" id="PS50283">
    <property type="entry name" value="NA_SOLUT_SYMP_3"/>
    <property type="match status" value="1"/>
</dbReference>
<evidence type="ECO:0000256" key="3">
    <source>
        <dbReference type="ARBA" id="ARBA00022448"/>
    </source>
</evidence>
<accession>A0A6G8KYC2</accession>
<feature type="transmembrane region" description="Helical" evidence="8">
    <location>
        <begin position="366"/>
        <end position="387"/>
    </location>
</feature>
<dbReference type="InterPro" id="IPR038377">
    <property type="entry name" value="Na/Glc_symporter_sf"/>
</dbReference>
<feature type="transmembrane region" description="Helical" evidence="8">
    <location>
        <begin position="59"/>
        <end position="80"/>
    </location>
</feature>
<comment type="subcellular location">
    <subcellularLocation>
        <location evidence="1">Membrane</location>
        <topology evidence="1">Multi-pass membrane protein</topology>
    </subcellularLocation>
</comment>
<organism evidence="9 10">
    <name type="scientific">Brevibacterium luteolum</name>
    <dbReference type="NCBI Taxonomy" id="199591"/>
    <lineage>
        <taxon>Bacteria</taxon>
        <taxon>Bacillati</taxon>
        <taxon>Actinomycetota</taxon>
        <taxon>Actinomycetes</taxon>
        <taxon>Micrococcales</taxon>
        <taxon>Brevibacteriaceae</taxon>
        <taxon>Brevibacterium</taxon>
    </lineage>
</organism>
<feature type="transmembrane region" description="Helical" evidence="8">
    <location>
        <begin position="282"/>
        <end position="301"/>
    </location>
</feature>
<dbReference type="Gene3D" id="1.20.1730.10">
    <property type="entry name" value="Sodium/glucose cotransporter"/>
    <property type="match status" value="1"/>
</dbReference>